<dbReference type="GO" id="GO:0003697">
    <property type="term" value="F:single-stranded DNA binding"/>
    <property type="evidence" value="ECO:0007669"/>
    <property type="project" value="InterPro"/>
</dbReference>
<name>A0A2T0ZTN7_9ACTN</name>
<sequence>MNTSIVKVTGKLTNDPEPRFTTGDSKAVTDVKGAVNLRPWRMARCRLPSPTPRCSGDARPRNSAASLRKGHRVDIIGELAHRAWIDTDGAQPLERIIRNATIAPPLECATVQITRHPESADPEFALSARYAPPHTGRRVPQLQFPSLVGGQELPNAFGARGTASRSGGCCRRDLAFSPLQRKQCRMPGQRLVSE</sequence>
<dbReference type="InterPro" id="IPR012340">
    <property type="entry name" value="NA-bd_OB-fold"/>
</dbReference>
<reference evidence="3 4" key="1">
    <citation type="submission" date="2018-03" db="EMBL/GenBank/DDBJ databases">
        <title>Genomic Encyclopedia of Archaeal and Bacterial Type Strains, Phase II (KMG-II): from individual species to whole genera.</title>
        <authorList>
            <person name="Goeker M."/>
        </authorList>
    </citation>
    <scope>NUCLEOTIDE SEQUENCE [LARGE SCALE GENOMIC DNA]</scope>
    <source>
        <strain evidence="3 4">DSM 100065</strain>
    </source>
</reference>
<organism evidence="3 4">
    <name type="scientific">Antricoccus suffuscus</name>
    <dbReference type="NCBI Taxonomy" id="1629062"/>
    <lineage>
        <taxon>Bacteria</taxon>
        <taxon>Bacillati</taxon>
        <taxon>Actinomycetota</taxon>
        <taxon>Actinomycetes</taxon>
        <taxon>Geodermatophilales</taxon>
        <taxon>Antricoccaceae</taxon>
        <taxon>Antricoccus</taxon>
    </lineage>
</organism>
<dbReference type="Proteomes" id="UP000237752">
    <property type="component" value="Unassembled WGS sequence"/>
</dbReference>
<dbReference type="PROSITE" id="PS50935">
    <property type="entry name" value="SSB"/>
    <property type="match status" value="1"/>
</dbReference>
<keyword evidence="1 2" id="KW-0238">DNA-binding</keyword>
<dbReference type="InterPro" id="IPR000424">
    <property type="entry name" value="Primosome_PriB/ssb"/>
</dbReference>
<evidence type="ECO:0000256" key="2">
    <source>
        <dbReference type="PROSITE-ProRule" id="PRU00252"/>
    </source>
</evidence>
<proteinExistence type="predicted"/>
<dbReference type="EMBL" id="PVUE01000018">
    <property type="protein sequence ID" value="PRZ39720.1"/>
    <property type="molecule type" value="Genomic_DNA"/>
</dbReference>
<comment type="caution">
    <text evidence="3">The sequence shown here is derived from an EMBL/GenBank/DDBJ whole genome shotgun (WGS) entry which is preliminary data.</text>
</comment>
<accession>A0A2T0ZTN7</accession>
<dbReference type="Gene3D" id="2.40.50.140">
    <property type="entry name" value="Nucleic acid-binding proteins"/>
    <property type="match status" value="1"/>
</dbReference>
<evidence type="ECO:0000256" key="1">
    <source>
        <dbReference type="ARBA" id="ARBA00023125"/>
    </source>
</evidence>
<keyword evidence="4" id="KW-1185">Reference proteome</keyword>
<gene>
    <name evidence="3" type="ORF">CLV47_11884</name>
</gene>
<dbReference type="SUPFAM" id="SSF50249">
    <property type="entry name" value="Nucleic acid-binding proteins"/>
    <property type="match status" value="1"/>
</dbReference>
<protein>
    <submittedName>
        <fullName evidence="3">Single-stranded DNA-binding protein</fullName>
    </submittedName>
</protein>
<evidence type="ECO:0000313" key="3">
    <source>
        <dbReference type="EMBL" id="PRZ39720.1"/>
    </source>
</evidence>
<evidence type="ECO:0000313" key="4">
    <source>
        <dbReference type="Proteomes" id="UP000237752"/>
    </source>
</evidence>
<dbReference type="AlphaFoldDB" id="A0A2T0ZTN7"/>